<dbReference type="OMA" id="NPQTCLS"/>
<dbReference type="InParanoid" id="Q237S4"/>
<dbReference type="GO" id="GO:0006629">
    <property type="term" value="P:lipid metabolic process"/>
    <property type="evidence" value="ECO:0007669"/>
    <property type="project" value="InterPro"/>
</dbReference>
<dbReference type="EMBL" id="GG662743">
    <property type="protein sequence ID" value="EAR92667.1"/>
    <property type="molecule type" value="Genomic_DNA"/>
</dbReference>
<keyword evidence="4" id="KW-1185">Reference proteome</keyword>
<dbReference type="HOGENOM" id="CLU_032957_5_0_1"/>
<dbReference type="eggNOG" id="KOG4569">
    <property type="taxonomic scope" value="Eukaryota"/>
</dbReference>
<dbReference type="Pfam" id="PF01764">
    <property type="entry name" value="Lipase_3"/>
    <property type="match status" value="1"/>
</dbReference>
<proteinExistence type="predicted"/>
<dbReference type="GeneID" id="7825111"/>
<gene>
    <name evidence="3" type="ORF">TTHERM_00320120</name>
</gene>
<feature type="chain" id="PRO_5004201418" evidence="1">
    <location>
        <begin position="17"/>
        <end position="288"/>
    </location>
</feature>
<accession>Q237S4</accession>
<dbReference type="CDD" id="cd00519">
    <property type="entry name" value="Lipase_3"/>
    <property type="match status" value="1"/>
</dbReference>
<evidence type="ECO:0000313" key="4">
    <source>
        <dbReference type="Proteomes" id="UP000009168"/>
    </source>
</evidence>
<name>Q237S4_TETTS</name>
<evidence type="ECO:0000313" key="3">
    <source>
        <dbReference type="EMBL" id="EAR92667.1"/>
    </source>
</evidence>
<dbReference type="KEGG" id="tet:TTHERM_00320120"/>
<dbReference type="PANTHER" id="PTHR45856">
    <property type="entry name" value="ALPHA/BETA-HYDROLASES SUPERFAMILY PROTEIN"/>
    <property type="match status" value="1"/>
</dbReference>
<dbReference type="InterPro" id="IPR051218">
    <property type="entry name" value="Sec_MonoDiacylglyc_Lipase"/>
</dbReference>
<dbReference type="AlphaFoldDB" id="Q237S4"/>
<dbReference type="RefSeq" id="XP_001012912.1">
    <property type="nucleotide sequence ID" value="XM_001012912.1"/>
</dbReference>
<evidence type="ECO:0000259" key="2">
    <source>
        <dbReference type="Pfam" id="PF01764"/>
    </source>
</evidence>
<dbReference type="InterPro" id="IPR002921">
    <property type="entry name" value="Fungal_lipase-type"/>
</dbReference>
<organism evidence="3 4">
    <name type="scientific">Tetrahymena thermophila (strain SB210)</name>
    <dbReference type="NCBI Taxonomy" id="312017"/>
    <lineage>
        <taxon>Eukaryota</taxon>
        <taxon>Sar</taxon>
        <taxon>Alveolata</taxon>
        <taxon>Ciliophora</taxon>
        <taxon>Intramacronucleata</taxon>
        <taxon>Oligohymenophorea</taxon>
        <taxon>Hymenostomatida</taxon>
        <taxon>Tetrahymenina</taxon>
        <taxon>Tetrahymenidae</taxon>
        <taxon>Tetrahymena</taxon>
    </lineage>
</organism>
<dbReference type="Gene3D" id="3.40.50.1820">
    <property type="entry name" value="alpha/beta hydrolase"/>
    <property type="match status" value="1"/>
</dbReference>
<dbReference type="OrthoDB" id="424277at2759"/>
<protein>
    <submittedName>
        <fullName evidence="3">Lipase family protein</fullName>
    </submittedName>
</protein>
<keyword evidence="1" id="KW-0732">Signal</keyword>
<reference evidence="4" key="1">
    <citation type="journal article" date="2006" name="PLoS Biol.">
        <title>Macronuclear genome sequence of the ciliate Tetrahymena thermophila, a model eukaryote.</title>
        <authorList>
            <person name="Eisen J.A."/>
            <person name="Coyne R.S."/>
            <person name="Wu M."/>
            <person name="Wu D."/>
            <person name="Thiagarajan M."/>
            <person name="Wortman J.R."/>
            <person name="Badger J.H."/>
            <person name="Ren Q."/>
            <person name="Amedeo P."/>
            <person name="Jones K.M."/>
            <person name="Tallon L.J."/>
            <person name="Delcher A.L."/>
            <person name="Salzberg S.L."/>
            <person name="Silva J.C."/>
            <person name="Haas B.J."/>
            <person name="Majoros W.H."/>
            <person name="Farzad M."/>
            <person name="Carlton J.M."/>
            <person name="Smith R.K. Jr."/>
            <person name="Garg J."/>
            <person name="Pearlman R.E."/>
            <person name="Karrer K.M."/>
            <person name="Sun L."/>
            <person name="Manning G."/>
            <person name="Elde N.C."/>
            <person name="Turkewitz A.P."/>
            <person name="Asai D.J."/>
            <person name="Wilkes D.E."/>
            <person name="Wang Y."/>
            <person name="Cai H."/>
            <person name="Collins K."/>
            <person name="Stewart B.A."/>
            <person name="Lee S.R."/>
            <person name="Wilamowska K."/>
            <person name="Weinberg Z."/>
            <person name="Ruzzo W.L."/>
            <person name="Wloga D."/>
            <person name="Gaertig J."/>
            <person name="Frankel J."/>
            <person name="Tsao C.-C."/>
            <person name="Gorovsky M.A."/>
            <person name="Keeling P.J."/>
            <person name="Waller R.F."/>
            <person name="Patron N.J."/>
            <person name="Cherry J.M."/>
            <person name="Stover N.A."/>
            <person name="Krieger C.J."/>
            <person name="del Toro C."/>
            <person name="Ryder H.F."/>
            <person name="Williamson S.C."/>
            <person name="Barbeau R.A."/>
            <person name="Hamilton E.P."/>
            <person name="Orias E."/>
        </authorList>
    </citation>
    <scope>NUCLEOTIDE SEQUENCE [LARGE SCALE GENOMIC DNA]</scope>
    <source>
        <strain evidence="4">SB210</strain>
    </source>
</reference>
<dbReference type="PROSITE" id="PS51257">
    <property type="entry name" value="PROKAR_LIPOPROTEIN"/>
    <property type="match status" value="1"/>
</dbReference>
<dbReference type="InterPro" id="IPR029058">
    <property type="entry name" value="AB_hydrolase_fold"/>
</dbReference>
<sequence>MKLQLLLLVCLSFAACQSFTYTQSLAQDLAGFSLASYCNPKSIEQWNCGCACDKNPQGLRNVTILFNSTLQASGYLGYSTHHDAIVVVFRGTVPWLIENWIADLNTFKTQYPLCQNCYVHQGFYNQFKQLKSQLVTSFTSLRQLYPNAKVFVTGHSLGAAMSAHSIPVIYQLNGNKPIDAFYNYGCPRVGDQTYANWFNSQNFALEYGRINNAADPVPHLPPLLYPFSFFHYNHEIFYPSFVLFGNQHNQCQNAETIFGADGVIIAANVLDHLTYFGWDWSGSILTCQ</sequence>
<feature type="domain" description="Fungal lipase-type" evidence="2">
    <location>
        <begin position="86"/>
        <end position="223"/>
    </location>
</feature>
<dbReference type="Proteomes" id="UP000009168">
    <property type="component" value="Unassembled WGS sequence"/>
</dbReference>
<feature type="signal peptide" evidence="1">
    <location>
        <begin position="1"/>
        <end position="16"/>
    </location>
</feature>
<dbReference type="ESTHER" id="tetts-q237s4">
    <property type="family name" value="Lipase_3"/>
</dbReference>
<evidence type="ECO:0000256" key="1">
    <source>
        <dbReference type="SAM" id="SignalP"/>
    </source>
</evidence>
<dbReference type="PANTHER" id="PTHR45856:SF25">
    <property type="entry name" value="FUNGAL LIPASE-LIKE DOMAIN-CONTAINING PROTEIN"/>
    <property type="match status" value="1"/>
</dbReference>
<dbReference type="SUPFAM" id="SSF53474">
    <property type="entry name" value="alpha/beta-Hydrolases"/>
    <property type="match status" value="1"/>
</dbReference>